<keyword evidence="3" id="KW-1185">Reference proteome</keyword>
<reference evidence="2 3" key="1">
    <citation type="submission" date="2019-10" db="EMBL/GenBank/DDBJ databases">
        <title>Description of Paenibacillus choica sp. nov.</title>
        <authorList>
            <person name="Carlier A."/>
            <person name="Qi S."/>
        </authorList>
    </citation>
    <scope>NUCLEOTIDE SEQUENCE [LARGE SCALE GENOMIC DNA]</scope>
    <source>
        <strain evidence="2 3">LMG 31460</strain>
    </source>
</reference>
<evidence type="ECO:0000313" key="3">
    <source>
        <dbReference type="Proteomes" id="UP000658690"/>
    </source>
</evidence>
<sequence>MILQVTIRLIVVIFLLSIWNYFAGTKSLLKNSYKQYLKFLNDCTKSNDMKDTANKIMILQKKLNDGFTVEECRNIKIDLDSWVDEYKHVGLLASFFAILITLILFVIKDVFFVIIKPYYDMEEIIFFALTFSTFTLFYLGHVIISYYRRYRKLIFFQRLIENSLSLKEKEISERKTLREAKLKRR</sequence>
<comment type="caution">
    <text evidence="2">The sequence shown here is derived from an EMBL/GenBank/DDBJ whole genome shotgun (WGS) entry which is preliminary data.</text>
</comment>
<proteinExistence type="predicted"/>
<evidence type="ECO:0000313" key="2">
    <source>
        <dbReference type="EMBL" id="NOU88651.1"/>
    </source>
</evidence>
<keyword evidence="1" id="KW-0472">Membrane</keyword>
<organism evidence="2 3">
    <name type="scientific">Paenibacillus germinis</name>
    <dbReference type="NCBI Taxonomy" id="2654979"/>
    <lineage>
        <taxon>Bacteria</taxon>
        <taxon>Bacillati</taxon>
        <taxon>Bacillota</taxon>
        <taxon>Bacilli</taxon>
        <taxon>Bacillales</taxon>
        <taxon>Paenibacillaceae</taxon>
        <taxon>Paenibacillus</taxon>
    </lineage>
</organism>
<gene>
    <name evidence="2" type="ORF">GC102_23270</name>
</gene>
<dbReference type="RefSeq" id="WP_171691644.1">
    <property type="nucleotide sequence ID" value="NZ_WHOC01000128.1"/>
</dbReference>
<protein>
    <submittedName>
        <fullName evidence="2">Uncharacterized protein</fullName>
    </submittedName>
</protein>
<accession>A0ABX1Z9P8</accession>
<feature type="transmembrane region" description="Helical" evidence="1">
    <location>
        <begin position="6"/>
        <end position="24"/>
    </location>
</feature>
<dbReference type="Proteomes" id="UP000658690">
    <property type="component" value="Unassembled WGS sequence"/>
</dbReference>
<feature type="transmembrane region" description="Helical" evidence="1">
    <location>
        <begin position="89"/>
        <end position="112"/>
    </location>
</feature>
<keyword evidence="1" id="KW-1133">Transmembrane helix</keyword>
<evidence type="ECO:0000256" key="1">
    <source>
        <dbReference type="SAM" id="Phobius"/>
    </source>
</evidence>
<dbReference type="EMBL" id="WHOC01000128">
    <property type="protein sequence ID" value="NOU88651.1"/>
    <property type="molecule type" value="Genomic_DNA"/>
</dbReference>
<feature type="transmembrane region" description="Helical" evidence="1">
    <location>
        <begin position="124"/>
        <end position="147"/>
    </location>
</feature>
<keyword evidence="1" id="KW-0812">Transmembrane</keyword>
<name>A0ABX1Z9P8_9BACL</name>